<dbReference type="Pfam" id="PF00294">
    <property type="entry name" value="PfkB"/>
    <property type="match status" value="1"/>
</dbReference>
<reference evidence="7 8" key="1">
    <citation type="submission" date="2019-11" db="EMBL/GenBank/DDBJ databases">
        <authorList>
            <person name="Li J."/>
        </authorList>
    </citation>
    <scope>NUCLEOTIDE SEQUENCE [LARGE SCALE GENOMIC DNA]</scope>
    <source>
        <strain evidence="7 8">MF47</strain>
    </source>
</reference>
<keyword evidence="8" id="KW-1185">Reference proteome</keyword>
<gene>
    <name evidence="7" type="ORF">GEV26_16845</name>
</gene>
<dbReference type="AlphaFoldDB" id="A0A5Q2MR26"/>
<comment type="similarity">
    <text evidence="1">Belongs to the carbohydrate kinase PfkB family.</text>
</comment>
<dbReference type="CDD" id="cd01167">
    <property type="entry name" value="bac_FRK"/>
    <property type="match status" value="1"/>
</dbReference>
<feature type="region of interest" description="Disordered" evidence="6">
    <location>
        <begin position="1"/>
        <end position="31"/>
    </location>
</feature>
<evidence type="ECO:0000313" key="7">
    <source>
        <dbReference type="EMBL" id="QGG42910.1"/>
    </source>
</evidence>
<evidence type="ECO:0000256" key="6">
    <source>
        <dbReference type="SAM" id="MobiDB-lite"/>
    </source>
</evidence>
<keyword evidence="3" id="KW-0547">Nucleotide-binding</keyword>
<keyword evidence="2" id="KW-0808">Transferase</keyword>
<name>A0A5Q2MR26_9ACTN</name>
<evidence type="ECO:0000256" key="2">
    <source>
        <dbReference type="ARBA" id="ARBA00022679"/>
    </source>
</evidence>
<organism evidence="7 8">
    <name type="scientific">Aeromicrobium yanjiei</name>
    <dbReference type="NCBI Taxonomy" id="2662028"/>
    <lineage>
        <taxon>Bacteria</taxon>
        <taxon>Bacillati</taxon>
        <taxon>Actinomycetota</taxon>
        <taxon>Actinomycetes</taxon>
        <taxon>Propionibacteriales</taxon>
        <taxon>Nocardioidaceae</taxon>
        <taxon>Aeromicrobium</taxon>
    </lineage>
</organism>
<dbReference type="SUPFAM" id="SSF53613">
    <property type="entry name" value="Ribokinase-like"/>
    <property type="match status" value="1"/>
</dbReference>
<evidence type="ECO:0000256" key="5">
    <source>
        <dbReference type="ARBA" id="ARBA00022840"/>
    </source>
</evidence>
<proteinExistence type="inferred from homology"/>
<evidence type="ECO:0000256" key="4">
    <source>
        <dbReference type="ARBA" id="ARBA00022777"/>
    </source>
</evidence>
<dbReference type="PANTHER" id="PTHR43085">
    <property type="entry name" value="HEXOKINASE FAMILY MEMBER"/>
    <property type="match status" value="1"/>
</dbReference>
<evidence type="ECO:0000256" key="1">
    <source>
        <dbReference type="ARBA" id="ARBA00010688"/>
    </source>
</evidence>
<keyword evidence="5" id="KW-0067">ATP-binding</keyword>
<feature type="compositionally biased region" description="Basic and acidic residues" evidence="6">
    <location>
        <begin position="21"/>
        <end position="31"/>
    </location>
</feature>
<dbReference type="InterPro" id="IPR050306">
    <property type="entry name" value="PfkB_Carbo_kinase"/>
</dbReference>
<dbReference type="EMBL" id="CP045737">
    <property type="protein sequence ID" value="QGG42910.1"/>
    <property type="molecule type" value="Genomic_DNA"/>
</dbReference>
<evidence type="ECO:0000256" key="3">
    <source>
        <dbReference type="ARBA" id="ARBA00022741"/>
    </source>
</evidence>
<dbReference type="Proteomes" id="UP000392064">
    <property type="component" value="Chromosome"/>
</dbReference>
<dbReference type="GO" id="GO:0016301">
    <property type="term" value="F:kinase activity"/>
    <property type="evidence" value="ECO:0007669"/>
    <property type="project" value="UniProtKB-KW"/>
</dbReference>
<protein>
    <submittedName>
        <fullName evidence="7">Carbohydrate kinase</fullName>
    </submittedName>
</protein>
<sequence>MARQARRVPRVQRAHPARSAPRAERRAHDRPRAVTVLVIGEALVDVVQREGGDPEPHAGGSPFNVAVGLARLDVPTLLAAQVGDDAYGDLLREHLYDSEVGLERLDPVPTRTSSAVATLAEDGSASYDFDLTWDPAALPDAADFEAVHVGSLGTALEPGAALVAGLVVSADVLGIPVSYDPNVRLSVEPDASVWRGVFDTIAPHATIIKMSDEDAATLFPGEEPVAVVRRLAADHGIVAMTRGADGAVVGAGDVLVEVPPAEVRLVDTIGAGDSFMAAMLSWCATYEWPSADELDATELRDLAMYASSAAAITCSRPGADPPRTRDLTP</sequence>
<dbReference type="Gene3D" id="3.40.1190.20">
    <property type="match status" value="1"/>
</dbReference>
<dbReference type="GO" id="GO:0005524">
    <property type="term" value="F:ATP binding"/>
    <property type="evidence" value="ECO:0007669"/>
    <property type="project" value="UniProtKB-KW"/>
</dbReference>
<keyword evidence="4 7" id="KW-0418">Kinase</keyword>
<dbReference type="KEGG" id="aef:GEV26_16845"/>
<dbReference type="PROSITE" id="PS00584">
    <property type="entry name" value="PFKB_KINASES_2"/>
    <property type="match status" value="1"/>
</dbReference>
<evidence type="ECO:0000313" key="8">
    <source>
        <dbReference type="Proteomes" id="UP000392064"/>
    </source>
</evidence>
<dbReference type="InterPro" id="IPR029056">
    <property type="entry name" value="Ribokinase-like"/>
</dbReference>
<dbReference type="InterPro" id="IPR002173">
    <property type="entry name" value="Carboh/pur_kinase_PfkB_CS"/>
</dbReference>
<dbReference type="InterPro" id="IPR011611">
    <property type="entry name" value="PfkB_dom"/>
</dbReference>
<dbReference type="PANTHER" id="PTHR43085:SF1">
    <property type="entry name" value="PSEUDOURIDINE KINASE-RELATED"/>
    <property type="match status" value="1"/>
</dbReference>
<feature type="compositionally biased region" description="Basic residues" evidence="6">
    <location>
        <begin position="1"/>
        <end position="16"/>
    </location>
</feature>
<accession>A0A5Q2MR26</accession>